<reference evidence="2 3" key="1">
    <citation type="submission" date="2019-08" db="EMBL/GenBank/DDBJ databases">
        <title>In-depth cultivation of the pig gut microbiome towards novel bacterial diversity and tailored functional studies.</title>
        <authorList>
            <person name="Wylensek D."/>
            <person name="Hitch T.C.A."/>
            <person name="Clavel T."/>
        </authorList>
    </citation>
    <scope>NUCLEOTIDE SEQUENCE [LARGE SCALE GENOMIC DNA]</scope>
    <source>
        <strain evidence="2 3">Oil+RF-744-WCA-WT-11</strain>
    </source>
</reference>
<keyword evidence="3" id="KW-1185">Reference proteome</keyword>
<dbReference type="PANTHER" id="PTHR43649:SF14">
    <property type="entry name" value="BLR3389 PROTEIN"/>
    <property type="match status" value="1"/>
</dbReference>
<comment type="caution">
    <text evidence="2">The sequence shown here is derived from an EMBL/GenBank/DDBJ whole genome shotgun (WGS) entry which is preliminary data.</text>
</comment>
<feature type="signal peptide" evidence="1">
    <location>
        <begin position="1"/>
        <end position="28"/>
    </location>
</feature>
<dbReference type="RefSeq" id="WP_154526843.1">
    <property type="nucleotide sequence ID" value="NZ_VULZ01000014.1"/>
</dbReference>
<keyword evidence="1" id="KW-0732">Signal</keyword>
<dbReference type="Pfam" id="PF01547">
    <property type="entry name" value="SBP_bac_1"/>
    <property type="match status" value="1"/>
</dbReference>
<dbReference type="Proteomes" id="UP000481852">
    <property type="component" value="Unassembled WGS sequence"/>
</dbReference>
<dbReference type="InterPro" id="IPR006059">
    <property type="entry name" value="SBP"/>
</dbReference>
<gene>
    <name evidence="2" type="ORF">FYJ35_11860</name>
</gene>
<name>A0A6L5X9K2_9FIRM</name>
<feature type="chain" id="PRO_5026979608" evidence="1">
    <location>
        <begin position="29"/>
        <end position="443"/>
    </location>
</feature>
<accession>A0A6L5X9K2</accession>
<dbReference type="Gene3D" id="3.40.190.10">
    <property type="entry name" value="Periplasmic binding protein-like II"/>
    <property type="match status" value="2"/>
</dbReference>
<proteinExistence type="predicted"/>
<dbReference type="InterPro" id="IPR050490">
    <property type="entry name" value="Bact_solute-bd_prot1"/>
</dbReference>
<dbReference type="PANTHER" id="PTHR43649">
    <property type="entry name" value="ARABINOSE-BINDING PROTEIN-RELATED"/>
    <property type="match status" value="1"/>
</dbReference>
<sequence length="443" mass="48653">MNRKAISAVLSGTMLLSLMAGSMTTVQAAGKTKLTLWHIQTGEMANVIQGSVDRFMEANPDYDVEVVQKQNDTFKTDVSLAAQAGTLPDIFITWGGQTMYDYADQGLIADLTEYMNKDNYKDQFVDAGIAQCTYKDKIWAAPVENISVAGIFYNKDVFDKYNLEEPKTLDDLEKICDTLVENGVAPFALANATKWTGSMFFQYLATRYGGLEPFADAAAGKGSFENDAFEFAGTKIQDWVDKGYFCDGFNGMDDDSGQARALFYTGSAAMDLMGSWFTMTIAGENKQFLDDGKLGFFPFPEIPDSKADQSLCLGTIGDNLYVVSNKCADKEAAFKVIQSLLDDEAVKERTDLAKIIPLKSFKTSDPVVQEVLDTISKAKGIQLWYDQYLPSEVAEVHKTTSQEIFGKTITPAEADKELQDAMTAYLSKKGTASTEAESAETEA</sequence>
<evidence type="ECO:0000313" key="3">
    <source>
        <dbReference type="Proteomes" id="UP000481852"/>
    </source>
</evidence>
<organism evidence="2 3">
    <name type="scientific">Porcincola intestinalis</name>
    <dbReference type="NCBI Taxonomy" id="2606632"/>
    <lineage>
        <taxon>Bacteria</taxon>
        <taxon>Bacillati</taxon>
        <taxon>Bacillota</taxon>
        <taxon>Clostridia</taxon>
        <taxon>Lachnospirales</taxon>
        <taxon>Lachnospiraceae</taxon>
        <taxon>Porcincola</taxon>
    </lineage>
</organism>
<dbReference type="EMBL" id="VULZ01000014">
    <property type="protein sequence ID" value="MSS15716.1"/>
    <property type="molecule type" value="Genomic_DNA"/>
</dbReference>
<protein>
    <submittedName>
        <fullName evidence="2">Extracellular solute-binding protein</fullName>
    </submittedName>
</protein>
<evidence type="ECO:0000256" key="1">
    <source>
        <dbReference type="SAM" id="SignalP"/>
    </source>
</evidence>
<dbReference type="SUPFAM" id="SSF53850">
    <property type="entry name" value="Periplasmic binding protein-like II"/>
    <property type="match status" value="1"/>
</dbReference>
<evidence type="ECO:0000313" key="2">
    <source>
        <dbReference type="EMBL" id="MSS15716.1"/>
    </source>
</evidence>
<dbReference type="AlphaFoldDB" id="A0A6L5X9K2"/>